<organism evidence="2 3">
    <name type="scientific">Patiriisocius marinistellae</name>
    <dbReference type="NCBI Taxonomy" id="2494560"/>
    <lineage>
        <taxon>Bacteria</taxon>
        <taxon>Pseudomonadati</taxon>
        <taxon>Bacteroidota</taxon>
        <taxon>Flavobacteriia</taxon>
        <taxon>Flavobacteriales</taxon>
        <taxon>Flavobacteriaceae</taxon>
        <taxon>Patiriisocius</taxon>
    </lineage>
</organism>
<keyword evidence="3" id="KW-1185">Reference proteome</keyword>
<dbReference type="Gene3D" id="3.40.50.880">
    <property type="match status" value="1"/>
</dbReference>
<dbReference type="PANTHER" id="PTHR43130">
    <property type="entry name" value="ARAC-FAMILY TRANSCRIPTIONAL REGULATOR"/>
    <property type="match status" value="1"/>
</dbReference>
<comment type="caution">
    <text evidence="2">The sequence shown here is derived from an EMBL/GenBank/DDBJ whole genome shotgun (WGS) entry which is preliminary data.</text>
</comment>
<sequence length="233" mass="26235">MPDKDNDSTIKHLTENVEEKKFPKLNPLRYNVAFLIMDGTFNTELTAPFDIFQHTIFRENIKAMNVFTVANTDNAITTFEGMKIIPDFNYLNDSIPNIDILVVPSAEHHLDTDLEDEAMLNFVRKADAQAQFVTSHCDGAFVLAKAGLLDNKASTTFPSDVKAMREMFPNLEIKEDVLFVHDGKYITSAGGAKSFEAALYLTEYLYGKKIAQSLADGLVINWDLNKIPHLIIR</sequence>
<protein>
    <submittedName>
        <fullName evidence="2">AraC family transcriptional regulator</fullName>
    </submittedName>
</protein>
<dbReference type="InterPro" id="IPR052158">
    <property type="entry name" value="INH-QAR"/>
</dbReference>
<dbReference type="PANTHER" id="PTHR43130:SF14">
    <property type="entry name" value="DJ-1_PFPI DOMAIN-CONTAINING PROTEIN"/>
    <property type="match status" value="1"/>
</dbReference>
<dbReference type="GO" id="GO:0006355">
    <property type="term" value="P:regulation of DNA-templated transcription"/>
    <property type="evidence" value="ECO:0007669"/>
    <property type="project" value="TreeGrafter"/>
</dbReference>
<dbReference type="AlphaFoldDB" id="A0A5J4FWS1"/>
<proteinExistence type="predicted"/>
<name>A0A5J4FWS1_9FLAO</name>
<dbReference type="InterPro" id="IPR002818">
    <property type="entry name" value="DJ-1/PfpI"/>
</dbReference>
<dbReference type="Proteomes" id="UP000326994">
    <property type="component" value="Unassembled WGS sequence"/>
</dbReference>
<evidence type="ECO:0000313" key="2">
    <source>
        <dbReference type="EMBL" id="GEQ85748.1"/>
    </source>
</evidence>
<gene>
    <name evidence="2" type="ORF">ULMS_12560</name>
</gene>
<feature type="domain" description="DJ-1/PfpI" evidence="1">
    <location>
        <begin position="32"/>
        <end position="200"/>
    </location>
</feature>
<dbReference type="InterPro" id="IPR029062">
    <property type="entry name" value="Class_I_gatase-like"/>
</dbReference>
<reference evidence="2 3" key="1">
    <citation type="submission" date="2019-08" db="EMBL/GenBank/DDBJ databases">
        <title>Ulvibacter marinistellae sp. nov., isolated from a starfish, Patiria pectinifera.</title>
        <authorList>
            <person name="Kawano K."/>
            <person name="Ushijima N."/>
            <person name="Kihara M."/>
            <person name="Itoh H."/>
        </authorList>
    </citation>
    <scope>NUCLEOTIDE SEQUENCE [LARGE SCALE GENOMIC DNA]</scope>
    <source>
        <strain evidence="2 3">KK4</strain>
    </source>
</reference>
<evidence type="ECO:0000313" key="3">
    <source>
        <dbReference type="Proteomes" id="UP000326994"/>
    </source>
</evidence>
<accession>A0A5J4FWS1</accession>
<evidence type="ECO:0000259" key="1">
    <source>
        <dbReference type="Pfam" id="PF01965"/>
    </source>
</evidence>
<dbReference type="Pfam" id="PF01965">
    <property type="entry name" value="DJ-1_PfpI"/>
    <property type="match status" value="1"/>
</dbReference>
<dbReference type="EMBL" id="BKCF01000001">
    <property type="protein sequence ID" value="GEQ85748.1"/>
    <property type="molecule type" value="Genomic_DNA"/>
</dbReference>
<dbReference type="SUPFAM" id="SSF52317">
    <property type="entry name" value="Class I glutamine amidotransferase-like"/>
    <property type="match status" value="1"/>
</dbReference>